<reference evidence="16" key="1">
    <citation type="submission" date="2020-07" db="EMBL/GenBank/DDBJ databases">
        <title>Huge and variable diversity of episymbiotic CPR bacteria and DPANN archaea in groundwater ecosystems.</title>
        <authorList>
            <person name="He C.Y."/>
            <person name="Keren R."/>
            <person name="Whittaker M."/>
            <person name="Farag I.F."/>
            <person name="Doudna J."/>
            <person name="Cate J.H.D."/>
            <person name="Banfield J.F."/>
        </authorList>
    </citation>
    <scope>NUCLEOTIDE SEQUENCE</scope>
    <source>
        <strain evidence="16">NC_groundwater_1664_Pr3_B-0.1um_52_9</strain>
    </source>
</reference>
<keyword evidence="6" id="KW-0808">Transferase</keyword>
<evidence type="ECO:0000256" key="2">
    <source>
        <dbReference type="ARBA" id="ARBA00004651"/>
    </source>
</evidence>
<sequence length="552" mass="62186">MASKHYRSLRLKIVFVTLFFSLIPLFALGVTIYYLFATAYNSKNSEGLRTLAETRRSAVELFFDERISQLITIANTHSLDTLQDEANLKRVFDIMQARSKSFIDLGVIDEEGKHLAYVGPHYDELKVVNYAHEEWFQAVRSSGVYVSDIFLGFRKVPHFIIAVTRLEKNRTWILRATINSEIIESIVREGIVGKRGDGYIVNRNNVLQTTPRFSGKLLGRPDGPDLSSIIGLQLELVRTERENNLFAAAPIRNPKWVLVLREDLFEQMGPLFQAQYAGGLILAAGILLVITGTVLTSRSMIKELIRMEVDKAKSDDLVMQSSKMAALGKMAAGIAHEINNPLAIIGEKAGWMKDLLDKEDIQASENFKEFEDCIKKIERQVERSRTITHRLLRFGRRMEPTQDMVDINTILAETLTFLEGEAHYRDIKIVSNYDKRLPRITTDSAQLQQVFLNIVDNAIDAVGKSGIIEIETGYDQARNSDIFIRIKDNGPGISKELIGKIFDPFFSTKVQNEGTGLGLSISYSIIEKLGGKITVQSEEGKGTTFVIFVPVR</sequence>
<comment type="caution">
    <text evidence="16">The sequence shown here is derived from an EMBL/GenBank/DDBJ whole genome shotgun (WGS) entry which is preliminary data.</text>
</comment>
<dbReference type="SMART" id="SM00388">
    <property type="entry name" value="HisKA"/>
    <property type="match status" value="1"/>
</dbReference>
<dbReference type="SMART" id="SM00387">
    <property type="entry name" value="HATPase_c"/>
    <property type="match status" value="1"/>
</dbReference>
<dbReference type="InterPro" id="IPR033479">
    <property type="entry name" value="dCache_1"/>
</dbReference>
<evidence type="ECO:0000256" key="11">
    <source>
        <dbReference type="ARBA" id="ARBA00022989"/>
    </source>
</evidence>
<keyword evidence="11 14" id="KW-1133">Transmembrane helix</keyword>
<keyword evidence="13 14" id="KW-0472">Membrane</keyword>
<dbReference type="AlphaFoldDB" id="A0A9D6V3W4"/>
<dbReference type="InterPro" id="IPR004358">
    <property type="entry name" value="Sig_transdc_His_kin-like_C"/>
</dbReference>
<evidence type="ECO:0000256" key="9">
    <source>
        <dbReference type="ARBA" id="ARBA00022777"/>
    </source>
</evidence>
<evidence type="ECO:0000313" key="17">
    <source>
        <dbReference type="Proteomes" id="UP000807825"/>
    </source>
</evidence>
<dbReference type="PANTHER" id="PTHR43065">
    <property type="entry name" value="SENSOR HISTIDINE KINASE"/>
    <property type="match status" value="1"/>
</dbReference>
<dbReference type="Gene3D" id="3.30.565.10">
    <property type="entry name" value="Histidine kinase-like ATPase, C-terminal domain"/>
    <property type="match status" value="1"/>
</dbReference>
<dbReference type="GO" id="GO:0000155">
    <property type="term" value="F:phosphorelay sensor kinase activity"/>
    <property type="evidence" value="ECO:0007669"/>
    <property type="project" value="InterPro"/>
</dbReference>
<organism evidence="16 17">
    <name type="scientific">Desulfomonile tiedjei</name>
    <dbReference type="NCBI Taxonomy" id="2358"/>
    <lineage>
        <taxon>Bacteria</taxon>
        <taxon>Pseudomonadati</taxon>
        <taxon>Thermodesulfobacteriota</taxon>
        <taxon>Desulfomonilia</taxon>
        <taxon>Desulfomonilales</taxon>
        <taxon>Desulfomonilaceae</taxon>
        <taxon>Desulfomonile</taxon>
    </lineage>
</organism>
<dbReference type="Proteomes" id="UP000807825">
    <property type="component" value="Unassembled WGS sequence"/>
</dbReference>
<evidence type="ECO:0000256" key="13">
    <source>
        <dbReference type="ARBA" id="ARBA00023136"/>
    </source>
</evidence>
<evidence type="ECO:0000256" key="10">
    <source>
        <dbReference type="ARBA" id="ARBA00022840"/>
    </source>
</evidence>
<feature type="transmembrane region" description="Helical" evidence="14">
    <location>
        <begin position="276"/>
        <end position="297"/>
    </location>
</feature>
<proteinExistence type="predicted"/>
<dbReference type="SUPFAM" id="SSF47384">
    <property type="entry name" value="Homodimeric domain of signal transducing histidine kinase"/>
    <property type="match status" value="1"/>
</dbReference>
<keyword evidence="8" id="KW-0547">Nucleotide-binding</keyword>
<accession>A0A9D6V3W4</accession>
<feature type="domain" description="Histidine kinase" evidence="15">
    <location>
        <begin position="333"/>
        <end position="552"/>
    </location>
</feature>
<dbReference type="CDD" id="cd18773">
    <property type="entry name" value="PDC1_HK_sensor"/>
    <property type="match status" value="1"/>
</dbReference>
<keyword evidence="7 14" id="KW-0812">Transmembrane</keyword>
<dbReference type="GO" id="GO:0005524">
    <property type="term" value="F:ATP binding"/>
    <property type="evidence" value="ECO:0007669"/>
    <property type="project" value="UniProtKB-KW"/>
</dbReference>
<keyword evidence="4" id="KW-1003">Cell membrane</keyword>
<dbReference type="PROSITE" id="PS50109">
    <property type="entry name" value="HIS_KIN"/>
    <property type="match status" value="1"/>
</dbReference>
<evidence type="ECO:0000256" key="3">
    <source>
        <dbReference type="ARBA" id="ARBA00012438"/>
    </source>
</evidence>
<name>A0A9D6V3W4_9BACT</name>
<dbReference type="InterPro" id="IPR036890">
    <property type="entry name" value="HATPase_C_sf"/>
</dbReference>
<dbReference type="EMBL" id="JACRDE010000423">
    <property type="protein sequence ID" value="MBI5251042.1"/>
    <property type="molecule type" value="Genomic_DNA"/>
</dbReference>
<comment type="subcellular location">
    <subcellularLocation>
        <location evidence="2">Cell membrane</location>
        <topology evidence="2">Multi-pass membrane protein</topology>
    </subcellularLocation>
</comment>
<dbReference type="PRINTS" id="PR00344">
    <property type="entry name" value="BCTRLSENSOR"/>
</dbReference>
<keyword evidence="12" id="KW-0902">Two-component regulatory system</keyword>
<dbReference type="Pfam" id="PF00512">
    <property type="entry name" value="HisKA"/>
    <property type="match status" value="1"/>
</dbReference>
<evidence type="ECO:0000256" key="14">
    <source>
        <dbReference type="SAM" id="Phobius"/>
    </source>
</evidence>
<dbReference type="InterPro" id="IPR005467">
    <property type="entry name" value="His_kinase_dom"/>
</dbReference>
<dbReference type="PANTHER" id="PTHR43065:SF46">
    <property type="entry name" value="C4-DICARBOXYLATE TRANSPORT SENSOR PROTEIN DCTB"/>
    <property type="match status" value="1"/>
</dbReference>
<protein>
    <recommendedName>
        <fullName evidence="3">histidine kinase</fullName>
        <ecNumber evidence="3">2.7.13.3</ecNumber>
    </recommendedName>
</protein>
<keyword evidence="10" id="KW-0067">ATP-binding</keyword>
<dbReference type="GO" id="GO:0005886">
    <property type="term" value="C:plasma membrane"/>
    <property type="evidence" value="ECO:0007669"/>
    <property type="project" value="UniProtKB-SubCell"/>
</dbReference>
<dbReference type="CDD" id="cd00082">
    <property type="entry name" value="HisKA"/>
    <property type="match status" value="1"/>
</dbReference>
<comment type="catalytic activity">
    <reaction evidence="1">
        <text>ATP + protein L-histidine = ADP + protein N-phospho-L-histidine.</text>
        <dbReference type="EC" id="2.7.13.3"/>
    </reaction>
</comment>
<evidence type="ECO:0000256" key="8">
    <source>
        <dbReference type="ARBA" id="ARBA00022741"/>
    </source>
</evidence>
<evidence type="ECO:0000256" key="6">
    <source>
        <dbReference type="ARBA" id="ARBA00022679"/>
    </source>
</evidence>
<dbReference type="InterPro" id="IPR003661">
    <property type="entry name" value="HisK_dim/P_dom"/>
</dbReference>
<keyword evidence="5" id="KW-0597">Phosphoprotein</keyword>
<evidence type="ECO:0000256" key="4">
    <source>
        <dbReference type="ARBA" id="ARBA00022475"/>
    </source>
</evidence>
<evidence type="ECO:0000313" key="16">
    <source>
        <dbReference type="EMBL" id="MBI5251042.1"/>
    </source>
</evidence>
<evidence type="ECO:0000259" key="15">
    <source>
        <dbReference type="PROSITE" id="PS50109"/>
    </source>
</evidence>
<gene>
    <name evidence="16" type="ORF">HY912_16250</name>
</gene>
<dbReference type="InterPro" id="IPR036097">
    <property type="entry name" value="HisK_dim/P_sf"/>
</dbReference>
<evidence type="ECO:0000256" key="5">
    <source>
        <dbReference type="ARBA" id="ARBA00022553"/>
    </source>
</evidence>
<evidence type="ECO:0000256" key="12">
    <source>
        <dbReference type="ARBA" id="ARBA00023012"/>
    </source>
</evidence>
<dbReference type="InterPro" id="IPR003594">
    <property type="entry name" value="HATPase_dom"/>
</dbReference>
<dbReference type="SUPFAM" id="SSF55874">
    <property type="entry name" value="ATPase domain of HSP90 chaperone/DNA topoisomerase II/histidine kinase"/>
    <property type="match status" value="1"/>
</dbReference>
<dbReference type="Gene3D" id="3.30.450.20">
    <property type="entry name" value="PAS domain"/>
    <property type="match status" value="1"/>
</dbReference>
<dbReference type="Pfam" id="PF02518">
    <property type="entry name" value="HATPase_c"/>
    <property type="match status" value="1"/>
</dbReference>
<keyword evidence="9" id="KW-0418">Kinase</keyword>
<evidence type="ECO:0000256" key="7">
    <source>
        <dbReference type="ARBA" id="ARBA00022692"/>
    </source>
</evidence>
<feature type="transmembrane region" description="Helical" evidence="14">
    <location>
        <begin position="12"/>
        <end position="36"/>
    </location>
</feature>
<evidence type="ECO:0000256" key="1">
    <source>
        <dbReference type="ARBA" id="ARBA00000085"/>
    </source>
</evidence>
<dbReference type="Gene3D" id="1.10.287.130">
    <property type="match status" value="1"/>
</dbReference>
<dbReference type="Pfam" id="PF02743">
    <property type="entry name" value="dCache_1"/>
    <property type="match status" value="1"/>
</dbReference>
<dbReference type="EC" id="2.7.13.3" evidence="3"/>